<accession>A0AAQ0D559</accession>
<proteinExistence type="predicted"/>
<keyword evidence="2" id="KW-0175">Coiled coil</keyword>
<evidence type="ECO:0000259" key="3">
    <source>
        <dbReference type="Pfam" id="PF10145"/>
    </source>
</evidence>
<evidence type="ECO:0000256" key="1">
    <source>
        <dbReference type="ARBA" id="ARBA00022612"/>
    </source>
</evidence>
<sequence length="344" mass="37169">MPTVAGNMVIKVDLDGSGFNRGITGLNRQMRMVSREMSANLSKFGRYDQSLEKSKVKVDGLTKRQQIQAQKVRELKNNYDQLSKETGENSAKTQAAAAKYNEAYATLNKYERELEEATEEMKKMEQQQRILSSSVGKVGQKFSEWGPKLQEIGQKMQSVGRSMSTYITAPVVAGFGAAVKKSIDFDDSMRKVKATSGATGQEFQQLRDKALEMGAKTKFSASESADALNYMALAGWDTKDMLNGIDGVMQLAAASGEDLGQVSDIVTDSLTAFGMKAKDSGRFADVLAQTSSKANTDVRGLGEAFKNAAPAAGTLGYTVEDTSIAIGLMSNAGMDMLEHTVMCA</sequence>
<dbReference type="Proteomes" id="UP000675994">
    <property type="component" value="Chromosome"/>
</dbReference>
<dbReference type="SUPFAM" id="SSF57997">
    <property type="entry name" value="Tropomyosin"/>
    <property type="match status" value="1"/>
</dbReference>
<evidence type="ECO:0000256" key="2">
    <source>
        <dbReference type="SAM" id="Coils"/>
    </source>
</evidence>
<dbReference type="Pfam" id="PF10145">
    <property type="entry name" value="PhageMin_Tail"/>
    <property type="match status" value="1"/>
</dbReference>
<evidence type="ECO:0000313" key="5">
    <source>
        <dbReference type="Proteomes" id="UP000675994"/>
    </source>
</evidence>
<dbReference type="PANTHER" id="PTHR37813:SF1">
    <property type="entry name" value="FELS-2 PROPHAGE PROTEIN"/>
    <property type="match status" value="1"/>
</dbReference>
<dbReference type="NCBIfam" id="TIGR01760">
    <property type="entry name" value="tape_meas_TP901"/>
    <property type="match status" value="1"/>
</dbReference>
<reference evidence="4" key="1">
    <citation type="journal article" date="2021" name="Front. Microbiol.">
        <title>Presence and Characterization of a Novel cfr-Carrying Tn558 Transposon Derivative in Staphylococcus delphini Isolated From Retail Food.</title>
        <authorList>
            <person name="Zhang F."/>
            <person name="Wu S."/>
            <person name="Huang J."/>
            <person name="Yang R."/>
            <person name="Zhang J."/>
            <person name="Lei T."/>
            <person name="Dai J."/>
            <person name="Ding Y."/>
            <person name="Xue L."/>
            <person name="Wang J."/>
            <person name="Chen M."/>
            <person name="Wu Q."/>
        </authorList>
    </citation>
    <scope>NUCLEOTIDE SEQUENCE</scope>
    <source>
        <strain evidence="4">2794-1</strain>
    </source>
</reference>
<protein>
    <submittedName>
        <fullName evidence="4">Phage tail tape measure protein</fullName>
    </submittedName>
</protein>
<keyword evidence="1" id="KW-1188">Viral release from host cell</keyword>
<dbReference type="EMBL" id="CP063367">
    <property type="protein sequence ID" value="QUM68603.1"/>
    <property type="molecule type" value="Genomic_DNA"/>
</dbReference>
<name>A0AAQ0D559_9STAP</name>
<evidence type="ECO:0000313" key="4">
    <source>
        <dbReference type="EMBL" id="QUM68603.1"/>
    </source>
</evidence>
<dbReference type="InterPro" id="IPR010090">
    <property type="entry name" value="Phage_tape_meas"/>
</dbReference>
<gene>
    <name evidence="4" type="ORF">IPU22_08440</name>
</gene>
<organism evidence="4 5">
    <name type="scientific">Staphylococcus delphini</name>
    <dbReference type="NCBI Taxonomy" id="53344"/>
    <lineage>
        <taxon>Bacteria</taxon>
        <taxon>Bacillati</taxon>
        <taxon>Bacillota</taxon>
        <taxon>Bacilli</taxon>
        <taxon>Bacillales</taxon>
        <taxon>Staphylococcaceae</taxon>
        <taxon>Staphylococcus</taxon>
        <taxon>Staphylococcus intermedius group</taxon>
    </lineage>
</organism>
<dbReference type="PANTHER" id="PTHR37813">
    <property type="entry name" value="FELS-2 PROPHAGE PROTEIN"/>
    <property type="match status" value="1"/>
</dbReference>
<feature type="domain" description="Phage tail tape measure protein" evidence="3">
    <location>
        <begin position="207"/>
        <end position="335"/>
    </location>
</feature>
<feature type="coiled-coil region" evidence="2">
    <location>
        <begin position="65"/>
        <end position="134"/>
    </location>
</feature>
<dbReference type="AlphaFoldDB" id="A0AAQ0D559"/>